<name>A0A3L7DZF1_9GAMM</name>
<keyword evidence="4" id="KW-1185">Reference proteome</keyword>
<dbReference type="InterPro" id="IPR011763">
    <property type="entry name" value="COA_CT_C"/>
</dbReference>
<gene>
    <name evidence="3" type="ORF">DWB85_08895</name>
</gene>
<dbReference type="EMBL" id="QRAN01000008">
    <property type="protein sequence ID" value="RLQ22045.1"/>
    <property type="molecule type" value="Genomic_DNA"/>
</dbReference>
<evidence type="ECO:0000313" key="4">
    <source>
        <dbReference type="Proteomes" id="UP000265509"/>
    </source>
</evidence>
<evidence type="ECO:0000259" key="1">
    <source>
        <dbReference type="PROSITE" id="PS50980"/>
    </source>
</evidence>
<dbReference type="Gene3D" id="3.90.226.10">
    <property type="entry name" value="2-enoyl-CoA Hydratase, Chain A, domain 1"/>
    <property type="match status" value="2"/>
</dbReference>
<dbReference type="RefSeq" id="WP_117953870.1">
    <property type="nucleotide sequence ID" value="NZ_QRAN01000008.1"/>
</dbReference>
<feature type="domain" description="CoA carboxyltransferase C-terminal" evidence="2">
    <location>
        <begin position="280"/>
        <end position="525"/>
    </location>
</feature>
<feature type="domain" description="CoA carboxyltransferase N-terminal" evidence="1">
    <location>
        <begin position="19"/>
        <end position="279"/>
    </location>
</feature>
<evidence type="ECO:0000259" key="2">
    <source>
        <dbReference type="PROSITE" id="PS50989"/>
    </source>
</evidence>
<accession>A0A3L7DZF1</accession>
<protein>
    <submittedName>
        <fullName evidence="3">Acyl-CoA carboxylase subunit beta</fullName>
    </submittedName>
</protein>
<dbReference type="AlphaFoldDB" id="A0A3L7DZF1"/>
<evidence type="ECO:0000313" key="3">
    <source>
        <dbReference type="EMBL" id="RLQ22045.1"/>
    </source>
</evidence>
<dbReference type="Pfam" id="PF01039">
    <property type="entry name" value="Carboxyl_trans"/>
    <property type="match status" value="1"/>
</dbReference>
<dbReference type="FunFam" id="3.90.226.10:FF:000021">
    <property type="entry name" value="Acetyl-CoA carboxylase carboxyltransferase subunit"/>
    <property type="match status" value="1"/>
</dbReference>
<dbReference type="InterPro" id="IPR029045">
    <property type="entry name" value="ClpP/crotonase-like_dom_sf"/>
</dbReference>
<dbReference type="InterPro" id="IPR011762">
    <property type="entry name" value="COA_CT_N"/>
</dbReference>
<dbReference type="InterPro" id="IPR034733">
    <property type="entry name" value="AcCoA_carboxyl_beta"/>
</dbReference>
<dbReference type="OrthoDB" id="9803706at2"/>
<dbReference type="InterPro" id="IPR045190">
    <property type="entry name" value="MCCB/AccD1-like"/>
</dbReference>
<sequence>MPQFQSRINTDSDEFRKNREDMLASVGTLREVLDRAATLSDKSLPRFEKRGQILPRERLTRLLDPGMPFLELLNMAGFTVDTEDRDASVPGCSMIAGIGYIAGTRCMIMVDDSGINAGAMTALSTKKGNRVMDIARDKKLPLVHLVESAGANLMEYEVEMWMDGGGIFARLARLSAAGVPTFVILHGASAAGGAYMPGMSDYVIGVKGNGKAYLAGPALLKAATGEEANDDELGGAQMHATVSGLVEYLAEDDAHGIALCRELLEKLDWNRLCPNQTPRAFEEPVYASEELLGIVPADYRQPYDVREVVARIVDASDILDFKPGYGPATVCMQARVFGIPVGIIGNNGPIDTDGATKCAQFIQLCDQSDVPLVFLQNITGYMVGTEFEQAGMIKHGAKMIQAVTNARVPRITFMIGASFGAGNYGMCGQGYDPDFLFSWPNINIGVMGGESAARTMSEVMLAGARRKGIEVPPEVIEAQEAKIIAHFNKQSDAFYTSGRMLDDGIIDPRDTRKVLGFVLQTCWEARNRTTHPNTFGVGRM</sequence>
<dbReference type="SUPFAM" id="SSF52096">
    <property type="entry name" value="ClpP/crotonase"/>
    <property type="match status" value="2"/>
</dbReference>
<organism evidence="3 4">
    <name type="scientific">Seongchinamella sediminis</name>
    <dbReference type="NCBI Taxonomy" id="2283635"/>
    <lineage>
        <taxon>Bacteria</taxon>
        <taxon>Pseudomonadati</taxon>
        <taxon>Pseudomonadota</taxon>
        <taxon>Gammaproteobacteria</taxon>
        <taxon>Cellvibrionales</taxon>
        <taxon>Halieaceae</taxon>
        <taxon>Seongchinamella</taxon>
    </lineage>
</organism>
<reference evidence="3 4" key="1">
    <citation type="submission" date="2018-07" db="EMBL/GenBank/DDBJ databases">
        <title>Halioglobus sp. genome submission.</title>
        <authorList>
            <person name="Ye M.-Q."/>
            <person name="Du Z.-J."/>
        </authorList>
    </citation>
    <scope>NUCLEOTIDE SEQUENCE [LARGE SCALE GENOMIC DNA]</scope>
    <source>
        <strain evidence="3 4">U0301</strain>
    </source>
</reference>
<comment type="caution">
    <text evidence="3">The sequence shown here is derived from an EMBL/GenBank/DDBJ whole genome shotgun (WGS) entry which is preliminary data.</text>
</comment>
<dbReference type="PROSITE" id="PS50989">
    <property type="entry name" value="COA_CT_CTER"/>
    <property type="match status" value="1"/>
</dbReference>
<dbReference type="GO" id="GO:0016874">
    <property type="term" value="F:ligase activity"/>
    <property type="evidence" value="ECO:0007669"/>
    <property type="project" value="InterPro"/>
</dbReference>
<dbReference type="PANTHER" id="PTHR22855:SF46">
    <property type="entry name" value="METHYLCROTONOYL-COA CARBOXYLASE"/>
    <property type="match status" value="1"/>
</dbReference>
<proteinExistence type="predicted"/>
<dbReference type="Proteomes" id="UP000265509">
    <property type="component" value="Unassembled WGS sequence"/>
</dbReference>
<dbReference type="PROSITE" id="PS50980">
    <property type="entry name" value="COA_CT_NTER"/>
    <property type="match status" value="1"/>
</dbReference>
<dbReference type="PANTHER" id="PTHR22855">
    <property type="entry name" value="ACETYL, PROPIONYL, PYRUVATE, AND GLUTACONYL CARBOXYLASE-RELATED"/>
    <property type="match status" value="1"/>
</dbReference>